<dbReference type="EMBL" id="GGEC01093389">
    <property type="protein sequence ID" value="MBX73873.1"/>
    <property type="molecule type" value="Transcribed_RNA"/>
</dbReference>
<evidence type="ECO:0000313" key="1">
    <source>
        <dbReference type="EMBL" id="MBX73873.1"/>
    </source>
</evidence>
<proteinExistence type="predicted"/>
<name>A0A2P2R3R2_RHIMU</name>
<protein>
    <submittedName>
        <fullName evidence="1">Uncharacterized protein</fullName>
    </submittedName>
</protein>
<sequence length="12" mass="1398">MPMQYISTLISN</sequence>
<accession>A0A2P2R3R2</accession>
<reference evidence="1" key="1">
    <citation type="submission" date="2018-02" db="EMBL/GenBank/DDBJ databases">
        <title>Rhizophora mucronata_Transcriptome.</title>
        <authorList>
            <person name="Meera S.P."/>
            <person name="Sreeshan A."/>
            <person name="Augustine A."/>
        </authorList>
    </citation>
    <scope>NUCLEOTIDE SEQUENCE</scope>
    <source>
        <tissue evidence="1">Leaf</tissue>
    </source>
</reference>
<organism evidence="1">
    <name type="scientific">Rhizophora mucronata</name>
    <name type="common">Asiatic mangrove</name>
    <dbReference type="NCBI Taxonomy" id="61149"/>
    <lineage>
        <taxon>Eukaryota</taxon>
        <taxon>Viridiplantae</taxon>
        <taxon>Streptophyta</taxon>
        <taxon>Embryophyta</taxon>
        <taxon>Tracheophyta</taxon>
        <taxon>Spermatophyta</taxon>
        <taxon>Magnoliopsida</taxon>
        <taxon>eudicotyledons</taxon>
        <taxon>Gunneridae</taxon>
        <taxon>Pentapetalae</taxon>
        <taxon>rosids</taxon>
        <taxon>fabids</taxon>
        <taxon>Malpighiales</taxon>
        <taxon>Rhizophoraceae</taxon>
        <taxon>Rhizophora</taxon>
    </lineage>
</organism>